<gene>
    <name evidence="4" type="ORF">JCM15548_11619</name>
</gene>
<dbReference type="InterPro" id="IPR023296">
    <property type="entry name" value="Glyco_hydro_beta-prop_sf"/>
</dbReference>
<dbReference type="SUPFAM" id="SSF75005">
    <property type="entry name" value="Arabinanase/levansucrase/invertase"/>
    <property type="match status" value="1"/>
</dbReference>
<reference evidence="4 5" key="1">
    <citation type="journal article" date="2015" name="Microbes Environ.">
        <title>Distribution and evolution of nitrogen fixation genes in the phylum bacteroidetes.</title>
        <authorList>
            <person name="Inoue J."/>
            <person name="Oshima K."/>
            <person name="Suda W."/>
            <person name="Sakamoto M."/>
            <person name="Iino T."/>
            <person name="Noda S."/>
            <person name="Hongoh Y."/>
            <person name="Hattori M."/>
            <person name="Ohkuma M."/>
        </authorList>
    </citation>
    <scope>NUCLEOTIDE SEQUENCE [LARGE SCALE GENOMIC DNA]</scope>
    <source>
        <strain evidence="4">JCM 15548</strain>
    </source>
</reference>
<name>A0A0E9LV36_9BACT</name>
<evidence type="ECO:0000313" key="5">
    <source>
        <dbReference type="Proteomes" id="UP000032900"/>
    </source>
</evidence>
<dbReference type="Proteomes" id="UP000032900">
    <property type="component" value="Unassembled WGS sequence"/>
</dbReference>
<dbReference type="Gene3D" id="2.115.10.20">
    <property type="entry name" value="Glycosyl hydrolase domain, family 43"/>
    <property type="match status" value="2"/>
</dbReference>
<dbReference type="GO" id="GO:0004553">
    <property type="term" value="F:hydrolase activity, hydrolyzing O-glycosyl compounds"/>
    <property type="evidence" value="ECO:0007669"/>
    <property type="project" value="InterPro"/>
</dbReference>
<keyword evidence="5" id="KW-1185">Reference proteome</keyword>
<dbReference type="RefSeq" id="WP_227625540.1">
    <property type="nucleotide sequence ID" value="NZ_BAZW01000009.1"/>
</dbReference>
<evidence type="ECO:0000256" key="2">
    <source>
        <dbReference type="ARBA" id="ARBA00022801"/>
    </source>
</evidence>
<proteinExistence type="inferred from homology"/>
<dbReference type="EMBL" id="BAZW01000009">
    <property type="protein sequence ID" value="GAO29432.1"/>
    <property type="molecule type" value="Genomic_DNA"/>
</dbReference>
<accession>A0A0E9LV36</accession>
<keyword evidence="3" id="KW-0326">Glycosidase</keyword>
<dbReference type="STRING" id="1236989.JCM15548_11619"/>
<dbReference type="PROSITE" id="PS51257">
    <property type="entry name" value="PROKAR_LIPOPROTEIN"/>
    <property type="match status" value="1"/>
</dbReference>
<evidence type="ECO:0000256" key="1">
    <source>
        <dbReference type="ARBA" id="ARBA00009865"/>
    </source>
</evidence>
<keyword evidence="2" id="KW-0378">Hydrolase</keyword>
<organism evidence="4 5">
    <name type="scientific">Geofilum rubicundum JCM 15548</name>
    <dbReference type="NCBI Taxonomy" id="1236989"/>
    <lineage>
        <taxon>Bacteria</taxon>
        <taxon>Pseudomonadati</taxon>
        <taxon>Bacteroidota</taxon>
        <taxon>Bacteroidia</taxon>
        <taxon>Marinilabiliales</taxon>
        <taxon>Marinilabiliaceae</taxon>
        <taxon>Geofilum</taxon>
    </lineage>
</organism>
<evidence type="ECO:0000313" key="4">
    <source>
        <dbReference type="EMBL" id="GAO29432.1"/>
    </source>
</evidence>
<comment type="similarity">
    <text evidence="1">Belongs to the glycosyl hydrolase 43 family.</text>
</comment>
<sequence length="234" mass="27205">MTDFKYFFGRIMLILMVLVLGACDFSASQEDVLVPKPLFRDPVYDGTADPVVVFNREAEEWFMFYTNRRAKDTTLNGFEWVHGTRIGIAASKDGVNWTYRDTADIDYRLKDYTHWAPEVIEHEGLYHMYLTYVPGIFQDWRHPRDILHLTSTNLINWEFQSKLELASDRVIDACVFQLPDGSWRLWYNNERAGKAMFYADSPDLFQWTDKGRVSIDRAVGARDQKCSSGKVNTG</sequence>
<dbReference type="InterPro" id="IPR006710">
    <property type="entry name" value="Glyco_hydro_43"/>
</dbReference>
<comment type="caution">
    <text evidence="4">The sequence shown here is derived from an EMBL/GenBank/DDBJ whole genome shotgun (WGS) entry which is preliminary data.</text>
</comment>
<dbReference type="Pfam" id="PF04616">
    <property type="entry name" value="Glyco_hydro_43"/>
    <property type="match status" value="1"/>
</dbReference>
<protein>
    <submittedName>
        <fullName evidence="4">Uncharacterized protein</fullName>
    </submittedName>
</protein>
<dbReference type="GO" id="GO:0005975">
    <property type="term" value="P:carbohydrate metabolic process"/>
    <property type="evidence" value="ECO:0007669"/>
    <property type="project" value="InterPro"/>
</dbReference>
<dbReference type="AlphaFoldDB" id="A0A0E9LV36"/>
<evidence type="ECO:0000256" key="3">
    <source>
        <dbReference type="ARBA" id="ARBA00023295"/>
    </source>
</evidence>